<dbReference type="Gene3D" id="3.90.190.20">
    <property type="entry name" value="Mur ligase, C-terminal domain"/>
    <property type="match status" value="1"/>
</dbReference>
<comment type="caution">
    <text evidence="22">The sequence shown here is derived from an EMBL/GenBank/DDBJ whole genome shotgun (WGS) entry which is preliminary data.</text>
</comment>
<keyword evidence="14 21" id="KW-0460">Magnesium</keyword>
<evidence type="ECO:0000256" key="4">
    <source>
        <dbReference type="ARBA" id="ARBA00005150"/>
    </source>
</evidence>
<dbReference type="PIRSF" id="PIRSF038895">
    <property type="entry name" value="FPGS"/>
    <property type="match status" value="1"/>
</dbReference>
<name>A0AA36G1P7_9BILA</name>
<dbReference type="InterPro" id="IPR001645">
    <property type="entry name" value="Folylpolyglutamate_synth"/>
</dbReference>
<evidence type="ECO:0000256" key="18">
    <source>
        <dbReference type="ARBA" id="ARBA00030876"/>
    </source>
</evidence>
<evidence type="ECO:0000313" key="23">
    <source>
        <dbReference type="Proteomes" id="UP001177023"/>
    </source>
</evidence>
<evidence type="ECO:0000256" key="12">
    <source>
        <dbReference type="ARBA" id="ARBA00022792"/>
    </source>
</evidence>
<dbReference type="PANTHER" id="PTHR11136:SF5">
    <property type="entry name" value="FOLYLPOLYGLUTAMATE SYNTHASE, MITOCHONDRIAL"/>
    <property type="match status" value="1"/>
</dbReference>
<evidence type="ECO:0000256" key="2">
    <source>
        <dbReference type="ARBA" id="ARBA00004305"/>
    </source>
</evidence>
<evidence type="ECO:0000256" key="10">
    <source>
        <dbReference type="ARBA" id="ARBA00022723"/>
    </source>
</evidence>
<keyword evidence="11 20" id="KW-0547">Nucleotide-binding</keyword>
<keyword evidence="23" id="KW-1185">Reference proteome</keyword>
<evidence type="ECO:0000256" key="11">
    <source>
        <dbReference type="ARBA" id="ARBA00022741"/>
    </source>
</evidence>
<evidence type="ECO:0000256" key="19">
    <source>
        <dbReference type="ARBA" id="ARBA00047493"/>
    </source>
</evidence>
<dbReference type="SUPFAM" id="SSF53244">
    <property type="entry name" value="MurD-like peptide ligases, peptide-binding domain"/>
    <property type="match status" value="1"/>
</dbReference>
<keyword evidence="10 21" id="KW-0479">Metal-binding</keyword>
<evidence type="ECO:0000256" key="8">
    <source>
        <dbReference type="ARBA" id="ARBA00022563"/>
    </source>
</evidence>
<evidence type="ECO:0000256" key="5">
    <source>
        <dbReference type="ARBA" id="ARBA00008276"/>
    </source>
</evidence>
<evidence type="ECO:0000256" key="7">
    <source>
        <dbReference type="ARBA" id="ARBA00022490"/>
    </source>
</evidence>
<keyword evidence="12" id="KW-0999">Mitochondrion inner membrane</keyword>
<dbReference type="Gene3D" id="3.40.1190.10">
    <property type="entry name" value="Mur-like, catalytic domain"/>
    <property type="match status" value="1"/>
</dbReference>
<dbReference type="GO" id="GO:0005759">
    <property type="term" value="C:mitochondrial matrix"/>
    <property type="evidence" value="ECO:0007669"/>
    <property type="project" value="UniProtKB-SubCell"/>
</dbReference>
<dbReference type="GO" id="GO:0005743">
    <property type="term" value="C:mitochondrial inner membrane"/>
    <property type="evidence" value="ECO:0007669"/>
    <property type="project" value="UniProtKB-SubCell"/>
</dbReference>
<proteinExistence type="inferred from homology"/>
<sequence>MQAAERHLRPPTPILRAVVSCVFRLVRTVATAVPQETPAKMSPHESNHALYQAAISRLNSLQTNTQTLEKLREKRHLFQESNVPECVEIMRKCGIEPEEINGLNVIHVSGTKGKGSTCAFVESMLRSLGYKTGFYSSPHLVHARERIRINGKPISERAFAENLFSVYDRIVKAVQESDHLSMPAYFKFLTILAFDVFAREKVDVAIIEVGIGGQYDCTNVIEKPIVTAITTLDYDHTSLLGNSLKEIAWHKAGIFKYDAPAIVSDVAPVSYEVMRARAKERQVSTLAISPPLSSYDIAQDLHAGIAGEHQTHNISLALQAVRTWLERMGTGDIFAEERWCPGKPFSVPKVLLQAIESCHWPGRSQVVHSNIGNFYLDGAHTPKSIEMCAAWFAGAVPEKKADRKRVLLFHCTADRKPETLLPYLKPLHFDYALFCPTVVSRTQDGKSDMTNFNQNVEQACKRSIEASETWTTIDSNTECHTFPCIQSSIRWLEQQHQNGQLDVLVTGSLHLVGGVLSLVDPESAV</sequence>
<evidence type="ECO:0000256" key="17">
    <source>
        <dbReference type="ARBA" id="ARBA00030592"/>
    </source>
</evidence>
<evidence type="ECO:0000256" key="15">
    <source>
        <dbReference type="ARBA" id="ARBA00023128"/>
    </source>
</evidence>
<dbReference type="InterPro" id="IPR036565">
    <property type="entry name" value="Mur-like_cat_sf"/>
</dbReference>
<dbReference type="SUPFAM" id="SSF53623">
    <property type="entry name" value="MurD-like peptide ligases, catalytic domain"/>
    <property type="match status" value="1"/>
</dbReference>
<comment type="catalytic activity">
    <reaction evidence="19">
        <text>(6S)-5,6,7,8-tetrahydrofolyl-(gamma-L-Glu)(n) + L-glutamate + ATP = (6S)-5,6,7,8-tetrahydrofolyl-(gamma-L-Glu)(n+1) + ADP + phosphate + H(+)</text>
        <dbReference type="Rhea" id="RHEA:10580"/>
        <dbReference type="Rhea" id="RHEA-COMP:14738"/>
        <dbReference type="Rhea" id="RHEA-COMP:14740"/>
        <dbReference type="ChEBI" id="CHEBI:15378"/>
        <dbReference type="ChEBI" id="CHEBI:29985"/>
        <dbReference type="ChEBI" id="CHEBI:30616"/>
        <dbReference type="ChEBI" id="CHEBI:43474"/>
        <dbReference type="ChEBI" id="CHEBI:141005"/>
        <dbReference type="ChEBI" id="CHEBI:456216"/>
        <dbReference type="EC" id="6.3.2.17"/>
    </reaction>
</comment>
<feature type="binding site" evidence="21">
    <location>
        <position position="236"/>
    </location>
    <ligand>
        <name>Mg(2+)</name>
        <dbReference type="ChEBI" id="CHEBI:18420"/>
        <label>1</label>
    </ligand>
</feature>
<feature type="binding site" evidence="20">
    <location>
        <position position="363"/>
    </location>
    <ligand>
        <name>ATP</name>
        <dbReference type="ChEBI" id="CHEBI:30616"/>
    </ligand>
</feature>
<keyword evidence="8" id="KW-0554">One-carbon metabolism</keyword>
<dbReference type="InterPro" id="IPR018109">
    <property type="entry name" value="Folylpolyglutamate_synth_CS"/>
</dbReference>
<evidence type="ECO:0000256" key="3">
    <source>
        <dbReference type="ARBA" id="ARBA00004496"/>
    </source>
</evidence>
<keyword evidence="9" id="KW-0436">Ligase</keyword>
<evidence type="ECO:0000313" key="22">
    <source>
        <dbReference type="EMBL" id="CAJ0572710.1"/>
    </source>
</evidence>
<dbReference type="PANTHER" id="PTHR11136">
    <property type="entry name" value="FOLYLPOLYGLUTAMATE SYNTHASE-RELATED"/>
    <property type="match status" value="1"/>
</dbReference>
<accession>A0AA36G1P7</accession>
<feature type="binding site" evidence="21">
    <location>
        <position position="208"/>
    </location>
    <ligand>
        <name>Mg(2+)</name>
        <dbReference type="ChEBI" id="CHEBI:18420"/>
        <label>1</label>
    </ligand>
</feature>
<evidence type="ECO:0000256" key="14">
    <source>
        <dbReference type="ARBA" id="ARBA00022842"/>
    </source>
</evidence>
<dbReference type="GO" id="GO:0005524">
    <property type="term" value="F:ATP binding"/>
    <property type="evidence" value="ECO:0007669"/>
    <property type="project" value="UniProtKB-KW"/>
</dbReference>
<comment type="subcellular location">
    <subcellularLocation>
        <location evidence="3">Cytoplasm</location>
    </subcellularLocation>
    <subcellularLocation>
        <location evidence="1">Mitochondrion inner membrane</location>
    </subcellularLocation>
    <subcellularLocation>
        <location evidence="2">Mitochondrion matrix</location>
    </subcellularLocation>
</comment>
<dbReference type="GO" id="GO:0006730">
    <property type="term" value="P:one-carbon metabolic process"/>
    <property type="evidence" value="ECO:0007669"/>
    <property type="project" value="UniProtKB-KW"/>
</dbReference>
<dbReference type="Proteomes" id="UP001177023">
    <property type="component" value="Unassembled WGS sequence"/>
</dbReference>
<keyword evidence="16" id="KW-0472">Membrane</keyword>
<comment type="similarity">
    <text evidence="5">Belongs to the folylpolyglutamate synthase family.</text>
</comment>
<evidence type="ECO:0000256" key="16">
    <source>
        <dbReference type="ARBA" id="ARBA00023136"/>
    </source>
</evidence>
<keyword evidence="13 20" id="KW-0067">ATP-binding</keyword>
<evidence type="ECO:0000256" key="6">
    <source>
        <dbReference type="ARBA" id="ARBA00013025"/>
    </source>
</evidence>
<evidence type="ECO:0000256" key="13">
    <source>
        <dbReference type="ARBA" id="ARBA00022840"/>
    </source>
</evidence>
<feature type="non-terminal residue" evidence="22">
    <location>
        <position position="525"/>
    </location>
</feature>
<keyword evidence="7" id="KW-0963">Cytoplasm</keyword>
<dbReference type="EMBL" id="CATQJA010002604">
    <property type="protein sequence ID" value="CAJ0572710.1"/>
    <property type="molecule type" value="Genomic_DNA"/>
</dbReference>
<dbReference type="AlphaFoldDB" id="A0AA36G1P7"/>
<dbReference type="EC" id="6.3.2.17" evidence="6"/>
<dbReference type="PROSITE" id="PS01011">
    <property type="entry name" value="FOLYLPOLYGLU_SYNT_1"/>
    <property type="match status" value="1"/>
</dbReference>
<evidence type="ECO:0000256" key="9">
    <source>
        <dbReference type="ARBA" id="ARBA00022598"/>
    </source>
</evidence>
<organism evidence="22 23">
    <name type="scientific">Mesorhabditis spiculigera</name>
    <dbReference type="NCBI Taxonomy" id="96644"/>
    <lineage>
        <taxon>Eukaryota</taxon>
        <taxon>Metazoa</taxon>
        <taxon>Ecdysozoa</taxon>
        <taxon>Nematoda</taxon>
        <taxon>Chromadorea</taxon>
        <taxon>Rhabditida</taxon>
        <taxon>Rhabditina</taxon>
        <taxon>Rhabditomorpha</taxon>
        <taxon>Rhabditoidea</taxon>
        <taxon>Rhabditidae</taxon>
        <taxon>Mesorhabditinae</taxon>
        <taxon>Mesorhabditis</taxon>
    </lineage>
</organism>
<gene>
    <name evidence="22" type="ORF">MSPICULIGERA_LOCUS11091</name>
</gene>
<dbReference type="GO" id="GO:0005829">
    <property type="term" value="C:cytosol"/>
    <property type="evidence" value="ECO:0007669"/>
    <property type="project" value="TreeGrafter"/>
</dbReference>
<comment type="pathway">
    <text evidence="4">Cofactor biosynthesis; tetrahydrofolylpolyglutamate biosynthesis.</text>
</comment>
<evidence type="ECO:0000256" key="1">
    <source>
        <dbReference type="ARBA" id="ARBA00004273"/>
    </source>
</evidence>
<feature type="binding site" evidence="21">
    <location>
        <position position="137"/>
    </location>
    <ligand>
        <name>Mg(2+)</name>
        <dbReference type="ChEBI" id="CHEBI:18420"/>
        <label>1</label>
    </ligand>
</feature>
<dbReference type="GO" id="GO:0004326">
    <property type="term" value="F:tetrahydrofolylpolyglutamate synthase activity"/>
    <property type="evidence" value="ECO:0007669"/>
    <property type="project" value="UniProtKB-EC"/>
</dbReference>
<evidence type="ECO:0000256" key="20">
    <source>
        <dbReference type="PIRSR" id="PIRSR038895-1"/>
    </source>
</evidence>
<dbReference type="InterPro" id="IPR023600">
    <property type="entry name" value="Folylpolyglutamate_synth_euk"/>
</dbReference>
<dbReference type="NCBIfam" id="TIGR01499">
    <property type="entry name" value="folC"/>
    <property type="match status" value="1"/>
</dbReference>
<feature type="binding site" evidence="20">
    <location>
        <position position="377"/>
    </location>
    <ligand>
        <name>ATP</name>
        <dbReference type="ChEBI" id="CHEBI:30616"/>
    </ligand>
</feature>
<evidence type="ECO:0000256" key="21">
    <source>
        <dbReference type="PIRSR" id="PIRSR038895-2"/>
    </source>
</evidence>
<reference evidence="22" key="1">
    <citation type="submission" date="2023-06" db="EMBL/GenBank/DDBJ databases">
        <authorList>
            <person name="Delattre M."/>
        </authorList>
    </citation>
    <scope>NUCLEOTIDE SEQUENCE</scope>
    <source>
        <strain evidence="22">AF72</strain>
    </source>
</reference>
<dbReference type="GO" id="GO:0046872">
    <property type="term" value="F:metal ion binding"/>
    <property type="evidence" value="ECO:0007669"/>
    <property type="project" value="UniProtKB-KW"/>
</dbReference>
<keyword evidence="15" id="KW-0496">Mitochondrion</keyword>
<dbReference type="InterPro" id="IPR036615">
    <property type="entry name" value="Mur_ligase_C_dom_sf"/>
</dbReference>
<protein>
    <recommendedName>
        <fullName evidence="6">tetrahydrofolate synthase</fullName>
        <ecNumber evidence="6">6.3.2.17</ecNumber>
    </recommendedName>
    <alternativeName>
        <fullName evidence="18">Folylpoly-gamma-glutamate synthetase</fullName>
    </alternativeName>
    <alternativeName>
        <fullName evidence="17">Tetrahydrofolylpolyglutamate synthase</fullName>
    </alternativeName>
</protein>
<dbReference type="PROSITE" id="PS01012">
    <property type="entry name" value="FOLYLPOLYGLU_SYNT_2"/>
    <property type="match status" value="1"/>
</dbReference>